<dbReference type="InterPro" id="IPR050833">
    <property type="entry name" value="Poly_Biosynth_Transport"/>
</dbReference>
<dbReference type="GO" id="GO:0005886">
    <property type="term" value="C:plasma membrane"/>
    <property type="evidence" value="ECO:0007669"/>
    <property type="project" value="UniProtKB-SubCell"/>
</dbReference>
<protein>
    <submittedName>
        <fullName evidence="8">Polysaccharide biosynthesis protein</fullName>
    </submittedName>
</protein>
<dbReference type="Proteomes" id="UP000050425">
    <property type="component" value="Unassembled WGS sequence"/>
</dbReference>
<comment type="subcellular location">
    <subcellularLocation>
        <location evidence="1">Cell membrane</location>
        <topology evidence="1">Multi-pass membrane protein</topology>
    </subcellularLocation>
</comment>
<dbReference type="PANTHER" id="PTHR30250:SF26">
    <property type="entry name" value="PSMA PROTEIN"/>
    <property type="match status" value="1"/>
</dbReference>
<dbReference type="PANTHER" id="PTHR30250">
    <property type="entry name" value="PST FAMILY PREDICTED COLANIC ACID TRANSPORTER"/>
    <property type="match status" value="1"/>
</dbReference>
<feature type="transmembrane region" description="Helical" evidence="7">
    <location>
        <begin position="532"/>
        <end position="551"/>
    </location>
</feature>
<evidence type="ECO:0000256" key="4">
    <source>
        <dbReference type="ARBA" id="ARBA00022989"/>
    </source>
</evidence>
<evidence type="ECO:0000256" key="6">
    <source>
        <dbReference type="SAM" id="MobiDB-lite"/>
    </source>
</evidence>
<feature type="transmembrane region" description="Helical" evidence="7">
    <location>
        <begin position="313"/>
        <end position="333"/>
    </location>
</feature>
<reference evidence="8 9" key="1">
    <citation type="submission" date="2015-09" db="EMBL/GenBank/DDBJ databases">
        <title>Genome announcement of multiple Pseudomonas syringae strains.</title>
        <authorList>
            <person name="Thakur S."/>
            <person name="Wang P.W."/>
            <person name="Gong Y."/>
            <person name="Weir B.S."/>
            <person name="Guttman D.S."/>
        </authorList>
    </citation>
    <scope>NUCLEOTIDE SEQUENCE [LARGE SCALE GENOMIC DNA]</scope>
    <source>
        <strain evidence="8 9">ICMP4303</strain>
    </source>
</reference>
<comment type="caution">
    <text evidence="8">The sequence shown here is derived from an EMBL/GenBank/DDBJ whole genome shotgun (WGS) entry which is preliminary data.</text>
</comment>
<feature type="transmembrane region" description="Helical" evidence="7">
    <location>
        <begin position="437"/>
        <end position="456"/>
    </location>
</feature>
<evidence type="ECO:0000256" key="3">
    <source>
        <dbReference type="ARBA" id="ARBA00022692"/>
    </source>
</evidence>
<feature type="transmembrane region" description="Helical" evidence="7">
    <location>
        <begin position="557"/>
        <end position="575"/>
    </location>
</feature>
<feature type="transmembrane region" description="Helical" evidence="7">
    <location>
        <begin position="214"/>
        <end position="234"/>
    </location>
</feature>
<feature type="transmembrane region" description="Helical" evidence="7">
    <location>
        <begin position="494"/>
        <end position="512"/>
    </location>
</feature>
<dbReference type="PATRIC" id="fig|251702.3.peg.896"/>
<dbReference type="EMBL" id="LJPT01000149">
    <property type="protein sequence ID" value="KPW45099.1"/>
    <property type="molecule type" value="Genomic_DNA"/>
</dbReference>
<keyword evidence="3 7" id="KW-0812">Transmembrane</keyword>
<accession>A0A0P9J5L7</accession>
<evidence type="ECO:0000256" key="5">
    <source>
        <dbReference type="ARBA" id="ARBA00023136"/>
    </source>
</evidence>
<sequence length="593" mass="64434">MAAGAHGTESAQYQPAPVLLPVAGHAGVSATAARPTGVTRAERASAVPADLPRPAESRPGPGHPYADRNLQPERRKPAGRCHCMGRLMVMQNRHSVIRNTVLNYSGQAYVLLIGILIMPFYLGHLGAEAYGLIGFFTLLQAWLQLLDAGLSPSLVRAVAQQQSLPAGEQSLGRLLRSFELIFLPLAVLSGVLIVAASAWIATHWLNANTLQPETLTHCIALMGVIIALRLYSTLYKSGIQGLEQHAWLNAANVSIATLRYFGGLVLVSQFSRDPRDFFEFQVAVGLIETLLFAGKAHRQMPAPHWMSGLDWPLLKPILPFAASLSLSAVLWIVLTQLDKVLLSRLLPLDQYGYFSLVALIAAGIMMLTNPLVQTLLPRLTVLMAEGRRDEMHALFLAANRLVCTCLFPLAALIALQAEPLIFAWTGDQAAASWSGPVMGWYALGSAIMAASAFQFYLQYTYGRMHLHLWYSVISTLISVPVMCLAIHWQGVHGAALAWFFLRATSFAIWPAIVHQRLAPGIHRAWLSDMLRISAMTALGLAISTPVFDLIAGQSRSSLFMALAASGLITLTLVAASHKPLASKIYVLFSKTST</sequence>
<evidence type="ECO:0000256" key="2">
    <source>
        <dbReference type="ARBA" id="ARBA00022475"/>
    </source>
</evidence>
<evidence type="ECO:0000313" key="9">
    <source>
        <dbReference type="Proteomes" id="UP000050425"/>
    </source>
</evidence>
<feature type="transmembrane region" description="Helical" evidence="7">
    <location>
        <begin position="353"/>
        <end position="372"/>
    </location>
</feature>
<evidence type="ECO:0000256" key="7">
    <source>
        <dbReference type="SAM" id="Phobius"/>
    </source>
</evidence>
<feature type="region of interest" description="Disordered" evidence="6">
    <location>
        <begin position="31"/>
        <end position="77"/>
    </location>
</feature>
<keyword evidence="4 7" id="KW-1133">Transmembrane helix</keyword>
<keyword evidence="2" id="KW-1003">Cell membrane</keyword>
<feature type="transmembrane region" description="Helical" evidence="7">
    <location>
        <begin position="468"/>
        <end position="488"/>
    </location>
</feature>
<feature type="transmembrane region" description="Helical" evidence="7">
    <location>
        <begin position="393"/>
        <end position="417"/>
    </location>
</feature>
<feature type="transmembrane region" description="Helical" evidence="7">
    <location>
        <begin position="246"/>
        <end position="271"/>
    </location>
</feature>
<evidence type="ECO:0000256" key="1">
    <source>
        <dbReference type="ARBA" id="ARBA00004651"/>
    </source>
</evidence>
<evidence type="ECO:0000313" key="8">
    <source>
        <dbReference type="EMBL" id="KPW45099.1"/>
    </source>
</evidence>
<gene>
    <name evidence="8" type="ORF">ALO88_04610</name>
</gene>
<feature type="transmembrane region" description="Helical" evidence="7">
    <location>
        <begin position="129"/>
        <end position="146"/>
    </location>
</feature>
<dbReference type="Pfam" id="PF01943">
    <property type="entry name" value="Polysacc_synt"/>
    <property type="match status" value="1"/>
</dbReference>
<feature type="transmembrane region" description="Helical" evidence="7">
    <location>
        <begin position="277"/>
        <end position="293"/>
    </location>
</feature>
<dbReference type="AlphaFoldDB" id="A0A0P9J5L7"/>
<proteinExistence type="predicted"/>
<name>A0A0P9J5L7_9PSED</name>
<feature type="transmembrane region" description="Helical" evidence="7">
    <location>
        <begin position="180"/>
        <end position="202"/>
    </location>
</feature>
<dbReference type="InterPro" id="IPR002797">
    <property type="entry name" value="Polysacc_synth"/>
</dbReference>
<feature type="transmembrane region" description="Helical" evidence="7">
    <location>
        <begin position="101"/>
        <end position="123"/>
    </location>
</feature>
<organism evidence="8 9">
    <name type="scientific">Pseudomonas syringae pv. antirrhini</name>
    <dbReference type="NCBI Taxonomy" id="251702"/>
    <lineage>
        <taxon>Bacteria</taxon>
        <taxon>Pseudomonadati</taxon>
        <taxon>Pseudomonadota</taxon>
        <taxon>Gammaproteobacteria</taxon>
        <taxon>Pseudomonadales</taxon>
        <taxon>Pseudomonadaceae</taxon>
        <taxon>Pseudomonas</taxon>
    </lineage>
</organism>
<keyword evidence="5 7" id="KW-0472">Membrane</keyword>